<keyword evidence="3 9" id="KW-1133">Transmembrane helix</keyword>
<evidence type="ECO:0000259" key="11">
    <source>
        <dbReference type="PROSITE" id="PS50885"/>
    </source>
</evidence>
<evidence type="ECO:0000313" key="12">
    <source>
        <dbReference type="EMBL" id="BBB31012.1"/>
    </source>
</evidence>
<dbReference type="SUPFAM" id="SSF58104">
    <property type="entry name" value="Methyl-accepting chemotaxis protein (MCP) signaling domain"/>
    <property type="match status" value="1"/>
</dbReference>
<dbReference type="GO" id="GO:0004888">
    <property type="term" value="F:transmembrane signaling receptor activity"/>
    <property type="evidence" value="ECO:0007669"/>
    <property type="project" value="InterPro"/>
</dbReference>
<evidence type="ECO:0000256" key="7">
    <source>
        <dbReference type="PROSITE-ProRule" id="PRU00284"/>
    </source>
</evidence>
<dbReference type="AlphaFoldDB" id="A0A7R6PIV0"/>
<feature type="transmembrane region" description="Helical" evidence="9">
    <location>
        <begin position="14"/>
        <end position="34"/>
    </location>
</feature>
<evidence type="ECO:0000256" key="1">
    <source>
        <dbReference type="ARBA" id="ARBA00004141"/>
    </source>
</evidence>
<reference evidence="12 13" key="1">
    <citation type="journal article" date="2008" name="Int. J. Syst. Evol. Microbiol.">
        <title>Neptunomonas japonica sp. nov., an Osedax japonicus symbiont-like bacterium isolated from sediment adjacent to sperm whale carcasses off Kagoshima, Japan.</title>
        <authorList>
            <person name="Miyazaki M."/>
            <person name="Nogi Y."/>
            <person name="Fujiwara Y."/>
            <person name="Kawato M."/>
            <person name="Kubokawa K."/>
            <person name="Horikoshi K."/>
        </authorList>
    </citation>
    <scope>NUCLEOTIDE SEQUENCE [LARGE SCALE GENOMIC DNA]</scope>
    <source>
        <strain evidence="12 13">JAMM 1380</strain>
    </source>
</reference>
<dbReference type="SMART" id="SM00283">
    <property type="entry name" value="MA"/>
    <property type="match status" value="1"/>
</dbReference>
<feature type="coiled-coil region" evidence="8">
    <location>
        <begin position="359"/>
        <end position="386"/>
    </location>
</feature>
<dbReference type="InterPro" id="IPR004090">
    <property type="entry name" value="Chemotax_Me-accpt_rcpt"/>
</dbReference>
<keyword evidence="13" id="KW-1185">Reference proteome</keyword>
<dbReference type="Proteomes" id="UP000595332">
    <property type="component" value="Chromosome"/>
</dbReference>
<evidence type="ECO:0000259" key="10">
    <source>
        <dbReference type="PROSITE" id="PS50111"/>
    </source>
</evidence>
<evidence type="ECO:0000256" key="2">
    <source>
        <dbReference type="ARBA" id="ARBA00022692"/>
    </source>
</evidence>
<dbReference type="InterPro" id="IPR004089">
    <property type="entry name" value="MCPsignal_dom"/>
</dbReference>
<feature type="transmembrane region" description="Helical" evidence="9">
    <location>
        <begin position="212"/>
        <end position="234"/>
    </location>
</feature>
<dbReference type="PANTHER" id="PTHR32089:SF119">
    <property type="entry name" value="METHYL-ACCEPTING CHEMOTAXIS PROTEIN CTPL"/>
    <property type="match status" value="1"/>
</dbReference>
<evidence type="ECO:0000256" key="4">
    <source>
        <dbReference type="ARBA" id="ARBA00023136"/>
    </source>
</evidence>
<dbReference type="Gene3D" id="1.10.287.950">
    <property type="entry name" value="Methyl-accepting chemotaxis protein"/>
    <property type="match status" value="1"/>
</dbReference>
<dbReference type="GO" id="GO:0007165">
    <property type="term" value="P:signal transduction"/>
    <property type="evidence" value="ECO:0007669"/>
    <property type="project" value="UniProtKB-KW"/>
</dbReference>
<dbReference type="PRINTS" id="PR00260">
    <property type="entry name" value="CHEMTRNSDUCR"/>
</dbReference>
<gene>
    <name evidence="12" type="ORF">NEJAP_3074</name>
</gene>
<dbReference type="InterPro" id="IPR003660">
    <property type="entry name" value="HAMP_dom"/>
</dbReference>
<keyword evidence="5 7" id="KW-0807">Transducer</keyword>
<keyword evidence="4 9" id="KW-0472">Membrane</keyword>
<evidence type="ECO:0000256" key="6">
    <source>
        <dbReference type="ARBA" id="ARBA00029447"/>
    </source>
</evidence>
<protein>
    <recommendedName>
        <fullName evidence="14">Methyl-accepting chemotaxis protein</fullName>
    </recommendedName>
</protein>
<organism evidence="12 13">
    <name type="scientific">Neptunomonas japonica JAMM 1380</name>
    <dbReference type="NCBI Taxonomy" id="1441457"/>
    <lineage>
        <taxon>Bacteria</taxon>
        <taxon>Pseudomonadati</taxon>
        <taxon>Pseudomonadota</taxon>
        <taxon>Gammaproteobacteria</taxon>
        <taxon>Oceanospirillales</taxon>
        <taxon>Oceanospirillaceae</taxon>
        <taxon>Neptunomonas</taxon>
    </lineage>
</organism>
<dbReference type="FunFam" id="1.10.287.950:FF:000001">
    <property type="entry name" value="Methyl-accepting chemotaxis sensory transducer"/>
    <property type="match status" value="1"/>
</dbReference>
<dbReference type="PROSITE" id="PS50111">
    <property type="entry name" value="CHEMOTAXIS_TRANSDUC_2"/>
    <property type="match status" value="1"/>
</dbReference>
<keyword evidence="2 9" id="KW-0812">Transmembrane</keyword>
<dbReference type="Pfam" id="PF00015">
    <property type="entry name" value="MCPsignal"/>
    <property type="match status" value="1"/>
</dbReference>
<dbReference type="PANTHER" id="PTHR32089">
    <property type="entry name" value="METHYL-ACCEPTING CHEMOTAXIS PROTEIN MCPB"/>
    <property type="match status" value="1"/>
</dbReference>
<dbReference type="CDD" id="cd06225">
    <property type="entry name" value="HAMP"/>
    <property type="match status" value="1"/>
</dbReference>
<feature type="domain" description="Methyl-accepting transducer" evidence="10">
    <location>
        <begin position="288"/>
        <end position="524"/>
    </location>
</feature>
<evidence type="ECO:0000256" key="8">
    <source>
        <dbReference type="SAM" id="Coils"/>
    </source>
</evidence>
<comment type="similarity">
    <text evidence="6">Belongs to the methyl-accepting chemotaxis (MCP) protein family.</text>
</comment>
<dbReference type="GO" id="GO:0006935">
    <property type="term" value="P:chemotaxis"/>
    <property type="evidence" value="ECO:0007669"/>
    <property type="project" value="InterPro"/>
</dbReference>
<dbReference type="KEGG" id="njp:NEJAP_3074"/>
<feature type="domain" description="HAMP" evidence="11">
    <location>
        <begin position="248"/>
        <end position="283"/>
    </location>
</feature>
<evidence type="ECO:0000256" key="9">
    <source>
        <dbReference type="SAM" id="Phobius"/>
    </source>
</evidence>
<sequence>MNQFFRNLSLKTKIMGNAIILILLLSLCAGYAIYSMYIIGKELHEIATEDIVLIDHLTRIGALHSEQAIDFERIIHTGTRLNSKDSDLEQFNQGIKKFDAESPNIEEEILAAKTLTRETINLVNDNDTKTKFESVLNQLKIIDSGHKAFIEHAHSTFISFTGGDFHIAEASALKVEHEAFAIKHQLESLSQEITTFTRNSALAAEEHEHHALIVLSIIVIISIVLGLLISWLIANSILVSLRKAIVTASGDLTQAIETNSTDEVGELLVATENLRKRLIEMLSKISGTTVQLSAAAEEMSVITAQTSLITEEQSAETQQASIAMNEMASASHEVAINIAETAQLATGANEQTSSGNQVVHQAIKQINKLANQIENSSKTVNEVQQNSDTISSVLDVIKTIAEQTNLLALNAAIEAARAGDQGRGFAVVADEVRTLAQRTQTSTSEINQMIEKLQTGASQAVKVMELSKEEANIAVNYAVGAGEALESISESVDKISGKATQISSAAEEQGSVIEEINANISRINEMSNQTAVGAEETATSSQALTRMATELQSIVYEFKT</sequence>
<name>A0A7R6PIV0_9GAMM</name>
<evidence type="ECO:0000313" key="13">
    <source>
        <dbReference type="Proteomes" id="UP000595332"/>
    </source>
</evidence>
<dbReference type="PROSITE" id="PS50885">
    <property type="entry name" value="HAMP"/>
    <property type="match status" value="1"/>
</dbReference>
<accession>A0A7R6PIV0</accession>
<evidence type="ECO:0000256" key="3">
    <source>
        <dbReference type="ARBA" id="ARBA00022989"/>
    </source>
</evidence>
<evidence type="ECO:0008006" key="14">
    <source>
        <dbReference type="Google" id="ProtNLM"/>
    </source>
</evidence>
<evidence type="ECO:0000256" key="5">
    <source>
        <dbReference type="ARBA" id="ARBA00023224"/>
    </source>
</evidence>
<dbReference type="EMBL" id="AP014546">
    <property type="protein sequence ID" value="BBB31012.1"/>
    <property type="molecule type" value="Genomic_DNA"/>
</dbReference>
<dbReference type="RefSeq" id="WP_201348147.1">
    <property type="nucleotide sequence ID" value="NZ_AP014546.1"/>
</dbReference>
<keyword evidence="8" id="KW-0175">Coiled coil</keyword>
<proteinExistence type="inferred from homology"/>
<comment type="subcellular location">
    <subcellularLocation>
        <location evidence="1">Membrane</location>
        <topology evidence="1">Multi-pass membrane protein</topology>
    </subcellularLocation>
</comment>
<dbReference type="GO" id="GO:0016020">
    <property type="term" value="C:membrane"/>
    <property type="evidence" value="ECO:0007669"/>
    <property type="project" value="UniProtKB-SubCell"/>
</dbReference>